<protein>
    <submittedName>
        <fullName evidence="1">Uncharacterized protein</fullName>
    </submittedName>
</protein>
<evidence type="ECO:0000313" key="1">
    <source>
        <dbReference type="EMBL" id="TDR05955.1"/>
    </source>
</evidence>
<organism evidence="1 2">
    <name type="scientific">Marinomonas communis</name>
    <dbReference type="NCBI Taxonomy" id="28254"/>
    <lineage>
        <taxon>Bacteria</taxon>
        <taxon>Pseudomonadati</taxon>
        <taxon>Pseudomonadota</taxon>
        <taxon>Gammaproteobacteria</taxon>
        <taxon>Oceanospirillales</taxon>
        <taxon>Oceanospirillaceae</taxon>
        <taxon>Marinomonas</taxon>
    </lineage>
</organism>
<dbReference type="RefSeq" id="WP_133565112.1">
    <property type="nucleotide sequence ID" value="NZ_SNZA01000007.1"/>
</dbReference>
<reference evidence="1 2" key="1">
    <citation type="submission" date="2019-03" db="EMBL/GenBank/DDBJ databases">
        <title>Genomic Encyclopedia of Type Strains, Phase IV (KMG-IV): sequencing the most valuable type-strain genomes for metagenomic binning, comparative biology and taxonomic classification.</title>
        <authorList>
            <person name="Goeker M."/>
        </authorList>
    </citation>
    <scope>NUCLEOTIDE SEQUENCE [LARGE SCALE GENOMIC DNA]</scope>
    <source>
        <strain evidence="1 2">DSM 5604</strain>
    </source>
</reference>
<keyword evidence="2" id="KW-1185">Reference proteome</keyword>
<evidence type="ECO:0000313" key="2">
    <source>
        <dbReference type="Proteomes" id="UP000295729"/>
    </source>
</evidence>
<comment type="caution">
    <text evidence="1">The sequence shown here is derived from an EMBL/GenBank/DDBJ whole genome shotgun (WGS) entry which is preliminary data.</text>
</comment>
<gene>
    <name evidence="1" type="ORF">C8D85_3492</name>
</gene>
<name>A0A4R6WXV8_9GAMM</name>
<dbReference type="Proteomes" id="UP000295729">
    <property type="component" value="Unassembled WGS sequence"/>
</dbReference>
<accession>A0A4R6WXV8</accession>
<sequence length="59" mass="6539">MNNLESLFSMLSNITIEDISQAPHEEQPQLVDNIEDLQDRLKAILSATSQSAPAHPSIH</sequence>
<dbReference type="OrthoDB" id="6106824at2"/>
<dbReference type="EMBL" id="SNZA01000007">
    <property type="protein sequence ID" value="TDR05955.1"/>
    <property type="molecule type" value="Genomic_DNA"/>
</dbReference>
<dbReference type="AlphaFoldDB" id="A0A4R6WXV8"/>
<proteinExistence type="predicted"/>